<dbReference type="OrthoDB" id="123525at2"/>
<keyword evidence="4" id="KW-0067">ATP-binding</keyword>
<evidence type="ECO:0000313" key="6">
    <source>
        <dbReference type="Proteomes" id="UP000251571"/>
    </source>
</evidence>
<organism evidence="4 6">
    <name type="scientific">Jannaschia seohaensis</name>
    <dbReference type="NCBI Taxonomy" id="475081"/>
    <lineage>
        <taxon>Bacteria</taxon>
        <taxon>Pseudomonadati</taxon>
        <taxon>Pseudomonadota</taxon>
        <taxon>Alphaproteobacteria</taxon>
        <taxon>Rhodobacterales</taxon>
        <taxon>Roseobacteraceae</taxon>
        <taxon>Jannaschia</taxon>
    </lineage>
</organism>
<dbReference type="Pfam" id="PF13362">
    <property type="entry name" value="Toprim_3"/>
    <property type="match status" value="1"/>
</dbReference>
<dbReference type="Proteomes" id="UP000251571">
    <property type="component" value="Unassembled WGS sequence"/>
</dbReference>
<keyword evidence="4" id="KW-0347">Helicase</keyword>
<feature type="region of interest" description="Disordered" evidence="1">
    <location>
        <begin position="783"/>
        <end position="803"/>
    </location>
</feature>
<dbReference type="EMBL" id="QGDJ01000008">
    <property type="protein sequence ID" value="PWJ16587.1"/>
    <property type="molecule type" value="Genomic_DNA"/>
</dbReference>
<name>A0A2Y9AX15_9RHOB</name>
<sequence>MSGRDWRAFDAELRARVPELAVELLGKPTFRAGQEWRWGRKGSLSVVVGGARAGMWFDHEEGRGGWFSDLVGRDLGMAREDATDWIADRIGMGARHRPVRQRPARRTKPANDAGEPHSAPVTANPETSPDDHAAPAPTRTDDAAARATRIWAAARPAPEDHPYLVAKQTAPLALRMDARHRLVVPLQDIDGRIHSLETIAPDGAKRYLAGGAKKGHFALVGFDPAPLAEPAGPVLICEGWATGASLHIATGHTVIAAMDAGNLMPVAEALRARFPAADLVLVADNDAKPDRDSNPGVEAARKVALAVDGRLAVPESPGDANDLFCAEGPEAVAALVAGAARIPPPPPTYPAPTLSPDEARASLADAIARFMAAIPDYWAAVEAAQEEAKSTDANRDPLDFNIVARAALPPLLGLPVDVGLGKTSSARAAIAELIGSGGLGNRKVVYAVPRHDLGAEQVTAFEALGLSAMLWKGRTAPDPTDDNPDRLMCLDTEATFDALEIEHPVEQSCCKVKNGAELLLCPWFHDCGYQRQKPLAQAAQVIVCAHDSLFHMKPQAIGEVGLLVIDEAFWQSGLRGLDGKATLTQDGLEPGRTSLTCYTGKGKMDVSATADLIAARERLCKALRVTEPGPLRLGLLEAVGLTPEDCRHAATLERRRMRDAGLRPGMSPVERRKRIEAVLPPAGEPWAPPGRCATLWLILAEALENGHDAAGAELVHDMTEAGSVRALRLRWRSQMRTGWAAQAPILHLDATLRPELVQTYLPRIDIGTPVAARQPHVRVRQVTGSPTSARAMTPSAADAPERDRKAAAIRLRDLRAWIDLRARQCHRPGQAIDLLVVGQKAAVDALRSAGLPPRVEAVHFNALSGLDRWGGIGGMVVLGRTLPAPRTVELIATALTGRVPAPNPEDAGWWYPMVERRVRLADDRTAPLAMEEHADPIAEAVRWCICEGELIQAMGRGRGVNRSAATPLEIDLLTDVVLPVTVDALLPWADLRPTRRDLMALTGIVLENAADMAACFPELWPTREAAKKDGQRKGTNDYYRDLYNSRMSPSSPEVTYRPEGAGHRLRSARVDLSRIPDPEAWLTNRLGPLASFEMRHVAGADASVPDPADVARLDALASRLTASMQAVLAARRAALDALSAQLDAAKPDAPWPSVHPEPTEEIDA</sequence>
<evidence type="ECO:0000313" key="3">
    <source>
        <dbReference type="EMBL" id="PWJ16587.1"/>
    </source>
</evidence>
<dbReference type="EMBL" id="UETC01000008">
    <property type="protein sequence ID" value="SSA48824.1"/>
    <property type="molecule type" value="Genomic_DNA"/>
</dbReference>
<dbReference type="InterPro" id="IPR006171">
    <property type="entry name" value="TOPRIM_dom"/>
</dbReference>
<feature type="compositionally biased region" description="Basic residues" evidence="1">
    <location>
        <begin position="94"/>
        <end position="108"/>
    </location>
</feature>
<dbReference type="InterPro" id="IPR027417">
    <property type="entry name" value="P-loop_NTPase"/>
</dbReference>
<dbReference type="AlphaFoldDB" id="A0A2Y9AX15"/>
<feature type="compositionally biased region" description="Basic and acidic residues" evidence="1">
    <location>
        <begin position="129"/>
        <end position="144"/>
    </location>
</feature>
<dbReference type="CDD" id="cd01029">
    <property type="entry name" value="TOPRIM_primases"/>
    <property type="match status" value="1"/>
</dbReference>
<gene>
    <name evidence="3" type="ORF">BCF38_108102</name>
    <name evidence="4" type="ORF">SAMN05421539_108102</name>
</gene>
<keyword evidence="4" id="KW-0547">Nucleotide-binding</keyword>
<evidence type="ECO:0000313" key="4">
    <source>
        <dbReference type="EMBL" id="SSA48824.1"/>
    </source>
</evidence>
<reference evidence="3 5" key="2">
    <citation type="submission" date="2018-03" db="EMBL/GenBank/DDBJ databases">
        <title>Genomic Encyclopedia of Archaeal and Bacterial Type Strains, Phase II (KMG-II): from individual species to whole genera.</title>
        <authorList>
            <person name="Goeker M."/>
        </authorList>
    </citation>
    <scope>NUCLEOTIDE SEQUENCE [LARGE SCALE GENOMIC DNA]</scope>
    <source>
        <strain evidence="3 5">DSM 25227</strain>
    </source>
</reference>
<evidence type="ECO:0000313" key="5">
    <source>
        <dbReference type="Proteomes" id="UP000245839"/>
    </source>
</evidence>
<feature type="region of interest" description="Disordered" evidence="1">
    <location>
        <begin position="1144"/>
        <end position="1164"/>
    </location>
</feature>
<protein>
    <submittedName>
        <fullName evidence="4">Putative DNA primase/helicase</fullName>
    </submittedName>
</protein>
<feature type="domain" description="Toprim" evidence="2">
    <location>
        <begin position="234"/>
        <end position="330"/>
    </location>
</feature>
<accession>A0A2Y9AX15</accession>
<dbReference type="Gene3D" id="3.40.50.300">
    <property type="entry name" value="P-loop containing nucleotide triphosphate hydrolases"/>
    <property type="match status" value="1"/>
</dbReference>
<reference evidence="4 6" key="1">
    <citation type="submission" date="2016-10" db="EMBL/GenBank/DDBJ databases">
        <authorList>
            <person name="Cai Z."/>
        </authorList>
    </citation>
    <scope>NUCLEOTIDE SEQUENCE [LARGE SCALE GENOMIC DNA]</scope>
    <source>
        <strain evidence="4 6">DSM 25227</strain>
    </source>
</reference>
<keyword evidence="4" id="KW-0378">Hydrolase</keyword>
<dbReference type="Proteomes" id="UP000245839">
    <property type="component" value="Unassembled WGS sequence"/>
</dbReference>
<evidence type="ECO:0000256" key="1">
    <source>
        <dbReference type="SAM" id="MobiDB-lite"/>
    </source>
</evidence>
<dbReference type="GO" id="GO:0004386">
    <property type="term" value="F:helicase activity"/>
    <property type="evidence" value="ECO:0007669"/>
    <property type="project" value="UniProtKB-KW"/>
</dbReference>
<dbReference type="InterPro" id="IPR034154">
    <property type="entry name" value="TOPRIM_DnaG/twinkle"/>
</dbReference>
<proteinExistence type="predicted"/>
<evidence type="ECO:0000259" key="2">
    <source>
        <dbReference type="Pfam" id="PF13362"/>
    </source>
</evidence>
<dbReference type="SUPFAM" id="SSF52540">
    <property type="entry name" value="P-loop containing nucleoside triphosphate hydrolases"/>
    <property type="match status" value="1"/>
</dbReference>
<keyword evidence="5" id="KW-1185">Reference proteome</keyword>
<dbReference type="RefSeq" id="WP_109565302.1">
    <property type="nucleotide sequence ID" value="NZ_QGDJ01000008.1"/>
</dbReference>
<feature type="region of interest" description="Disordered" evidence="1">
    <location>
        <begin position="94"/>
        <end position="145"/>
    </location>
</feature>